<sequence length="581" mass="62447">MKRPDIELLRAKLALMSPDDCPPDVVAAARKRFPDALSMVWAAPPPVAPEAGSKGSKSSSKMPAIVGSHYRTRSDTITSHPNLSLNVEPMVHMSSSWEGYIAEFNRRARANAVDSMKARGLDADAIEIALSDHGLADLLWPALPAKNNSNTTFDNARLNQHAFAQNGMVQGNIGQNNTALGAMAFAEDKKIATPSGGMTDDGFSNYLGPQHRNNLPQGGAGPFIVTDADVAGAISAYRLQAKMVVSQTTEVPAYVRDANKEATTLEHLSSEGIQPYAPARYHSDAGSGDVGPTKNGDERICKDTVDESGGVIPMAFVPKTSADSYNSSAERAAIKRKHDCVIEKNDESGLGNAEHGKIAQEVDVIIISDEDSDFDVKGVGTNDDTNDEMPRFEPRYVVIGAVGWTFREVKSLKEAVGACLQVMPPIDAGNGVQLFVNDTAHVLMLRGLETEARDLAARRELTGSSSSRPSMRTECKRTKMWLLGERGYRIDPNDKKWDFSPLWYLFKTKMAEIKKDEEDMGRASGDGGARAEVGDGSGGANGNVAGNGDGPAVGVAGSSTNKQKRRCSEADMAWLRSDDDE</sequence>
<reference evidence="2 3" key="1">
    <citation type="submission" date="2016-10" db="EMBL/GenBank/DDBJ databases">
        <title>Proteomics and genomics reveal pathogen-plant mechanisms compatible with a hemibiotrophic lifestyle of Diplodia corticola.</title>
        <authorList>
            <person name="Fernandes I."/>
            <person name="De Jonge R."/>
            <person name="Van De Peer Y."/>
            <person name="Devreese B."/>
            <person name="Alves A."/>
            <person name="Esteves A.C."/>
        </authorList>
    </citation>
    <scope>NUCLEOTIDE SEQUENCE [LARGE SCALE GENOMIC DNA]</scope>
    <source>
        <strain evidence="2 3">CBS 112549</strain>
    </source>
</reference>
<keyword evidence="2" id="KW-0762">Sugar transport</keyword>
<dbReference type="AlphaFoldDB" id="A0A1J9RLP1"/>
<dbReference type="GeneID" id="31010501"/>
<evidence type="ECO:0000313" key="3">
    <source>
        <dbReference type="Proteomes" id="UP000183809"/>
    </source>
</evidence>
<dbReference type="RefSeq" id="XP_020125104.1">
    <property type="nucleotide sequence ID" value="XM_020270242.1"/>
</dbReference>
<dbReference type="Proteomes" id="UP000183809">
    <property type="component" value="Unassembled WGS sequence"/>
</dbReference>
<proteinExistence type="predicted"/>
<feature type="compositionally biased region" description="Gly residues" evidence="1">
    <location>
        <begin position="535"/>
        <end position="551"/>
    </location>
</feature>
<comment type="caution">
    <text evidence="2">The sequence shown here is derived from an EMBL/GenBank/DDBJ whole genome shotgun (WGS) entry which is preliminary data.</text>
</comment>
<dbReference type="OrthoDB" id="10585074at2759"/>
<gene>
    <name evidence="2" type="ORF">BKCO1_1080004</name>
</gene>
<protein>
    <submittedName>
        <fullName evidence="2">Udp-glc gal endoplasmic reticulum nucleotide sugar transporter protein</fullName>
    </submittedName>
</protein>
<feature type="region of interest" description="Disordered" evidence="1">
    <location>
        <begin position="517"/>
        <end position="581"/>
    </location>
</feature>
<evidence type="ECO:0000256" key="1">
    <source>
        <dbReference type="SAM" id="MobiDB-lite"/>
    </source>
</evidence>
<keyword evidence="3" id="KW-1185">Reference proteome</keyword>
<keyword evidence="2" id="KW-0813">Transport</keyword>
<organism evidence="2 3">
    <name type="scientific">Diplodia corticola</name>
    <dbReference type="NCBI Taxonomy" id="236234"/>
    <lineage>
        <taxon>Eukaryota</taxon>
        <taxon>Fungi</taxon>
        <taxon>Dikarya</taxon>
        <taxon>Ascomycota</taxon>
        <taxon>Pezizomycotina</taxon>
        <taxon>Dothideomycetes</taxon>
        <taxon>Dothideomycetes incertae sedis</taxon>
        <taxon>Botryosphaeriales</taxon>
        <taxon>Botryosphaeriaceae</taxon>
        <taxon>Diplodia</taxon>
    </lineage>
</organism>
<name>A0A1J9RLP1_9PEZI</name>
<accession>A0A1J9RLP1</accession>
<evidence type="ECO:0000313" key="2">
    <source>
        <dbReference type="EMBL" id="OJD28844.1"/>
    </source>
</evidence>
<dbReference type="EMBL" id="MNUE01000108">
    <property type="protein sequence ID" value="OJD28844.1"/>
    <property type="molecule type" value="Genomic_DNA"/>
</dbReference>